<evidence type="ECO:0000256" key="1">
    <source>
        <dbReference type="SAM" id="Phobius"/>
    </source>
</evidence>
<proteinExistence type="predicted"/>
<feature type="transmembrane region" description="Helical" evidence="1">
    <location>
        <begin position="97"/>
        <end position="124"/>
    </location>
</feature>
<feature type="transmembrane region" description="Helical" evidence="1">
    <location>
        <begin position="57"/>
        <end position="77"/>
    </location>
</feature>
<dbReference type="KEGG" id="pbk:Back11_36430"/>
<dbReference type="AlphaFoldDB" id="A0A3G9JE67"/>
<name>A0A3G9JE67_9BACL</name>
<accession>A0A3G9JE67</accession>
<keyword evidence="3" id="KW-1185">Reference proteome</keyword>
<feature type="transmembrane region" description="Helical" evidence="1">
    <location>
        <begin position="20"/>
        <end position="37"/>
    </location>
</feature>
<keyword evidence="1" id="KW-0812">Transmembrane</keyword>
<dbReference type="EMBL" id="AP019308">
    <property type="protein sequence ID" value="BBH22298.1"/>
    <property type="molecule type" value="Genomic_DNA"/>
</dbReference>
<protein>
    <submittedName>
        <fullName evidence="2">Uncharacterized protein</fullName>
    </submittedName>
</protein>
<dbReference type="Proteomes" id="UP000275368">
    <property type="component" value="Chromosome"/>
</dbReference>
<sequence>MGREGLMKPLFLPWLRRKFITAGITSCLFAALYSWLAPDPFHVYTYLTFGEHLHRTISMITIYLMYAAPAIYIYGLLTSFLTEILSHALTTNKWIRLAVSALFHSLFGLILWYISLLAAILFFLVDVCLSKFQKDYSITLVLCSLLLPSALWLTCLFYLHLWG</sequence>
<organism evidence="2 3">
    <name type="scientific">Paenibacillus baekrokdamisoli</name>
    <dbReference type="NCBI Taxonomy" id="1712516"/>
    <lineage>
        <taxon>Bacteria</taxon>
        <taxon>Bacillati</taxon>
        <taxon>Bacillota</taxon>
        <taxon>Bacilli</taxon>
        <taxon>Bacillales</taxon>
        <taxon>Paenibacillaceae</taxon>
        <taxon>Paenibacillus</taxon>
    </lineage>
</organism>
<evidence type="ECO:0000313" key="3">
    <source>
        <dbReference type="Proteomes" id="UP000275368"/>
    </source>
</evidence>
<reference evidence="2 3" key="1">
    <citation type="submission" date="2018-11" db="EMBL/GenBank/DDBJ databases">
        <title>Complete genome sequence of Paenibacillus baekrokdamisoli strain KCTC 33723.</title>
        <authorList>
            <person name="Kang S.W."/>
            <person name="Lee K.C."/>
            <person name="Kim K.K."/>
            <person name="Kim J.S."/>
            <person name="Kim D.S."/>
            <person name="Ko S.H."/>
            <person name="Yang S.H."/>
            <person name="Lee J.S."/>
        </authorList>
    </citation>
    <scope>NUCLEOTIDE SEQUENCE [LARGE SCALE GENOMIC DNA]</scope>
    <source>
        <strain evidence="2 3">KCTC 33723</strain>
    </source>
</reference>
<gene>
    <name evidence="2" type="ORF">Back11_36430</name>
</gene>
<keyword evidence="1" id="KW-0472">Membrane</keyword>
<feature type="transmembrane region" description="Helical" evidence="1">
    <location>
        <begin position="136"/>
        <end position="159"/>
    </location>
</feature>
<evidence type="ECO:0000313" key="2">
    <source>
        <dbReference type="EMBL" id="BBH22298.1"/>
    </source>
</evidence>
<keyword evidence="1" id="KW-1133">Transmembrane helix</keyword>